<evidence type="ECO:0000256" key="21">
    <source>
        <dbReference type="ARBA" id="ARBA00023288"/>
    </source>
</evidence>
<keyword evidence="19 22" id="KW-0807">Transducer</keyword>
<dbReference type="GO" id="GO:0030424">
    <property type="term" value="C:axon"/>
    <property type="evidence" value="ECO:0007669"/>
    <property type="project" value="UniProtKB-SubCell"/>
</dbReference>
<dbReference type="GO" id="GO:0043204">
    <property type="term" value="C:perikaryon"/>
    <property type="evidence" value="ECO:0007669"/>
    <property type="project" value="UniProtKB-SubCell"/>
</dbReference>
<feature type="compositionally biased region" description="Basic and acidic residues" evidence="23">
    <location>
        <begin position="342"/>
        <end position="353"/>
    </location>
</feature>
<accession>A0A3B3ZES4</accession>
<keyword evidence="9 22" id="KW-0812">Transmembrane</keyword>
<evidence type="ECO:0000256" key="18">
    <source>
        <dbReference type="ARBA" id="ARBA00023180"/>
    </source>
</evidence>
<evidence type="ECO:0000256" key="23">
    <source>
        <dbReference type="SAM" id="MobiDB-lite"/>
    </source>
</evidence>
<comment type="similarity">
    <text evidence="22">Belongs to the G-protein coupled receptor 1 family.</text>
</comment>
<dbReference type="PRINTS" id="PR00237">
    <property type="entry name" value="GPCRRHODOPSN"/>
</dbReference>
<keyword evidence="14 24" id="KW-0472">Membrane</keyword>
<dbReference type="GO" id="GO:0001965">
    <property type="term" value="F:G-protein alpha-subunit binding"/>
    <property type="evidence" value="ECO:0007669"/>
    <property type="project" value="TreeGrafter"/>
</dbReference>
<keyword evidence="17 22" id="KW-0675">Receptor</keyword>
<evidence type="ECO:0000256" key="16">
    <source>
        <dbReference type="ARBA" id="ARBA00023157"/>
    </source>
</evidence>
<feature type="transmembrane region" description="Helical" evidence="24">
    <location>
        <begin position="246"/>
        <end position="272"/>
    </location>
</feature>
<dbReference type="PROSITE" id="PS00237">
    <property type="entry name" value="G_PROTEIN_RECEP_F1_1"/>
    <property type="match status" value="1"/>
</dbReference>
<evidence type="ECO:0000256" key="24">
    <source>
        <dbReference type="SAM" id="Phobius"/>
    </source>
</evidence>
<dbReference type="AlphaFoldDB" id="A0A3B3ZES4"/>
<evidence type="ECO:0000256" key="2">
    <source>
        <dbReference type="ARBA" id="ARBA00004279"/>
    </source>
</evidence>
<evidence type="ECO:0000256" key="8">
    <source>
        <dbReference type="ARBA" id="ARBA00022553"/>
    </source>
</evidence>
<evidence type="ECO:0000256" key="7">
    <source>
        <dbReference type="ARBA" id="ARBA00022475"/>
    </source>
</evidence>
<evidence type="ECO:0000256" key="3">
    <source>
        <dbReference type="ARBA" id="ARBA00004484"/>
    </source>
</evidence>
<dbReference type="GO" id="GO:0038047">
    <property type="term" value="F:morphine receptor activity"/>
    <property type="evidence" value="ECO:0007669"/>
    <property type="project" value="TreeGrafter"/>
</dbReference>
<dbReference type="GO" id="GO:0042923">
    <property type="term" value="F:neuropeptide binding"/>
    <property type="evidence" value="ECO:0007669"/>
    <property type="project" value="TreeGrafter"/>
</dbReference>
<feature type="region of interest" description="Disordered" evidence="23">
    <location>
        <begin position="329"/>
        <end position="363"/>
    </location>
</feature>
<name>A0A3B3ZES4_9GOBI</name>
<keyword evidence="20" id="KW-0966">Cell projection</keyword>
<dbReference type="GO" id="GO:0019233">
    <property type="term" value="P:sensory perception of pain"/>
    <property type="evidence" value="ECO:0007669"/>
    <property type="project" value="TreeGrafter"/>
</dbReference>
<keyword evidence="8" id="KW-0597">Phosphoprotein</keyword>
<dbReference type="PROSITE" id="PS50262">
    <property type="entry name" value="G_PROTEIN_RECEP_F1_2"/>
    <property type="match status" value="1"/>
</dbReference>
<reference evidence="26" key="2">
    <citation type="submission" date="2025-09" db="UniProtKB">
        <authorList>
            <consortium name="Ensembl"/>
        </authorList>
    </citation>
    <scope>IDENTIFICATION</scope>
</reference>
<evidence type="ECO:0000256" key="4">
    <source>
        <dbReference type="ARBA" id="ARBA00004489"/>
    </source>
</evidence>
<keyword evidence="21" id="KW-0449">Lipoprotein</keyword>
<feature type="transmembrane region" description="Helical" evidence="24">
    <location>
        <begin position="199"/>
        <end position="225"/>
    </location>
</feature>
<dbReference type="SUPFAM" id="SSF81321">
    <property type="entry name" value="Family A G protein-coupled receptor-like"/>
    <property type="match status" value="1"/>
</dbReference>
<feature type="domain" description="G-protein coupled receptors family 1 profile" evidence="25">
    <location>
        <begin position="57"/>
        <end position="304"/>
    </location>
</feature>
<keyword evidence="12 24" id="KW-1133">Transmembrane helix</keyword>
<evidence type="ECO:0000256" key="5">
    <source>
        <dbReference type="ARBA" id="ARBA00004651"/>
    </source>
</evidence>
<evidence type="ECO:0000256" key="20">
    <source>
        <dbReference type="ARBA" id="ARBA00023273"/>
    </source>
</evidence>
<dbReference type="Pfam" id="PF00001">
    <property type="entry name" value="7tm_1"/>
    <property type="match status" value="1"/>
</dbReference>
<keyword evidence="18" id="KW-0325">Glycoprotein</keyword>
<keyword evidence="10" id="KW-0967">Endosome</keyword>
<dbReference type="Ensembl" id="ENSPMGT00000003236.1">
    <property type="protein sequence ID" value="ENSPMGP00000003049.1"/>
    <property type="gene ID" value="ENSPMGG00000002664.1"/>
</dbReference>
<comment type="subcellular location">
    <subcellularLocation>
        <location evidence="5">Cell membrane</location>
        <topology evidence="5">Multi-pass membrane protein</topology>
    </subcellularLocation>
    <subcellularLocation>
        <location evidence="4">Cell projection</location>
        <location evidence="4">Axon</location>
    </subcellularLocation>
    <subcellularLocation>
        <location evidence="2">Cell projection</location>
        <location evidence="2">Dendrite</location>
    </subcellularLocation>
    <subcellularLocation>
        <location evidence="1">Endosome</location>
    </subcellularLocation>
    <subcellularLocation>
        <location evidence="3">Perikaryon</location>
    </subcellularLocation>
</comment>
<dbReference type="InterPro" id="IPR017452">
    <property type="entry name" value="GPCR_Rhodpsn_7TM"/>
</dbReference>
<keyword evidence="27" id="KW-1185">Reference proteome</keyword>
<proteinExistence type="inferred from homology"/>
<feature type="transmembrane region" description="Helical" evidence="24">
    <location>
        <begin position="150"/>
        <end position="168"/>
    </location>
</feature>
<dbReference type="InterPro" id="IPR000276">
    <property type="entry name" value="GPCR_Rhodpsn"/>
</dbReference>
<evidence type="ECO:0000256" key="22">
    <source>
        <dbReference type="RuleBase" id="RU000688"/>
    </source>
</evidence>
<dbReference type="Gene3D" id="1.20.1070.10">
    <property type="entry name" value="Rhodopsin 7-helix transmembrane proteins"/>
    <property type="match status" value="1"/>
</dbReference>
<dbReference type="PANTHER" id="PTHR24229">
    <property type="entry name" value="NEUROPEPTIDES RECEPTOR"/>
    <property type="match status" value="1"/>
</dbReference>
<evidence type="ECO:0000256" key="12">
    <source>
        <dbReference type="ARBA" id="ARBA00022989"/>
    </source>
</evidence>
<feature type="compositionally biased region" description="Polar residues" evidence="23">
    <location>
        <begin position="354"/>
        <end position="363"/>
    </location>
</feature>
<reference evidence="26" key="1">
    <citation type="submission" date="2025-08" db="UniProtKB">
        <authorList>
            <consortium name="Ensembl"/>
        </authorList>
    </citation>
    <scope>IDENTIFICATION</scope>
</reference>
<evidence type="ECO:0000313" key="27">
    <source>
        <dbReference type="Proteomes" id="UP000261520"/>
    </source>
</evidence>
<evidence type="ECO:0000256" key="13">
    <source>
        <dbReference type="ARBA" id="ARBA00023040"/>
    </source>
</evidence>
<dbReference type="STRING" id="409849.ENSPMGP00000003049"/>
<feature type="transmembrane region" description="Helical" evidence="24">
    <location>
        <begin position="284"/>
        <end position="307"/>
    </location>
</feature>
<evidence type="ECO:0000256" key="1">
    <source>
        <dbReference type="ARBA" id="ARBA00004177"/>
    </source>
</evidence>
<evidence type="ECO:0000313" key="26">
    <source>
        <dbReference type="Ensembl" id="ENSPMGP00000003049.1"/>
    </source>
</evidence>
<evidence type="ECO:0000256" key="17">
    <source>
        <dbReference type="ARBA" id="ARBA00023170"/>
    </source>
</evidence>
<dbReference type="Proteomes" id="UP000261520">
    <property type="component" value="Unplaced"/>
</dbReference>
<evidence type="ECO:0000256" key="10">
    <source>
        <dbReference type="ARBA" id="ARBA00022753"/>
    </source>
</evidence>
<protein>
    <recommendedName>
        <fullName evidence="6">Mu-type opioid receptor</fullName>
    </recommendedName>
</protein>
<keyword evidence="15" id="KW-0564">Palmitate</keyword>
<dbReference type="GO" id="GO:0030425">
    <property type="term" value="C:dendrite"/>
    <property type="evidence" value="ECO:0007669"/>
    <property type="project" value="UniProtKB-SubCell"/>
</dbReference>
<dbReference type="PRINTS" id="PR00384">
    <property type="entry name" value="OPIOIDR"/>
</dbReference>
<dbReference type="GO" id="GO:0004979">
    <property type="term" value="F:beta-endorphin receptor activity"/>
    <property type="evidence" value="ECO:0007669"/>
    <property type="project" value="TreeGrafter"/>
</dbReference>
<evidence type="ECO:0000256" key="6">
    <source>
        <dbReference type="ARBA" id="ARBA00017401"/>
    </source>
</evidence>
<evidence type="ECO:0000256" key="14">
    <source>
        <dbReference type="ARBA" id="ARBA00023136"/>
    </source>
</evidence>
<keyword evidence="7" id="KW-1003">Cell membrane</keyword>
<dbReference type="InterPro" id="IPR001418">
    <property type="entry name" value="Opioid_rcpt"/>
</dbReference>
<keyword evidence="11" id="KW-0832">Ubl conjugation</keyword>
<sequence length="363" mass="41348">MFHRVKSQTTNLQISGQALYQLSHRSPCVFVRVLLCPVKSSATISTEPIFGGDTQFIFQYTKMKTATNIYIFNLALADALVTSTLPFQSVNYLMGTWPFGDILCKMVMSIDYYNMFTSIFTLTTMSIDRYVAVCHPVKALDFRTPRNAKIVNICNWILSSAIGLPVMFKARTLPTRESRTIIVDCALEFPHPSWYWDTLMKICVFIFAFIMPVLIITVCYGLMILRLKSVRMLSGSQEKDRNLRRITRMVLVVVAIFIVCWTPIHIFVIITALVTIPNSTLQSITWHFCIALGYTNSSLNPVLYGYLDENFKRCFREFCTPSPSVLEMQNSSRTGANSRKIPQREHNTAHTAERSNQQVGHPA</sequence>
<dbReference type="FunFam" id="1.20.1070.10:FF:000014">
    <property type="entry name" value="Kappa-type opioid receptor 1"/>
    <property type="match status" value="1"/>
</dbReference>
<evidence type="ECO:0000256" key="15">
    <source>
        <dbReference type="ARBA" id="ARBA00023139"/>
    </source>
</evidence>
<dbReference type="PANTHER" id="PTHR24229:SF7">
    <property type="entry name" value="MU-TYPE OPIOID RECEPTOR"/>
    <property type="match status" value="1"/>
</dbReference>
<keyword evidence="13 22" id="KW-0297">G-protein coupled receptor</keyword>
<dbReference type="GO" id="GO:0005886">
    <property type="term" value="C:plasma membrane"/>
    <property type="evidence" value="ECO:0007669"/>
    <property type="project" value="UniProtKB-SubCell"/>
</dbReference>
<evidence type="ECO:0000259" key="25">
    <source>
        <dbReference type="PROSITE" id="PS50262"/>
    </source>
</evidence>
<dbReference type="GO" id="GO:0005768">
    <property type="term" value="C:endosome"/>
    <property type="evidence" value="ECO:0007669"/>
    <property type="project" value="UniProtKB-SubCell"/>
</dbReference>
<evidence type="ECO:0000256" key="11">
    <source>
        <dbReference type="ARBA" id="ARBA00022843"/>
    </source>
</evidence>
<dbReference type="GO" id="GO:0031681">
    <property type="term" value="F:G-protein beta-subunit binding"/>
    <property type="evidence" value="ECO:0007669"/>
    <property type="project" value="TreeGrafter"/>
</dbReference>
<keyword evidence="16" id="KW-1015">Disulfide bond</keyword>
<organism evidence="26 27">
    <name type="scientific">Periophthalmus magnuspinnatus</name>
    <dbReference type="NCBI Taxonomy" id="409849"/>
    <lineage>
        <taxon>Eukaryota</taxon>
        <taxon>Metazoa</taxon>
        <taxon>Chordata</taxon>
        <taxon>Craniata</taxon>
        <taxon>Vertebrata</taxon>
        <taxon>Euteleostomi</taxon>
        <taxon>Actinopterygii</taxon>
        <taxon>Neopterygii</taxon>
        <taxon>Teleostei</taxon>
        <taxon>Neoteleostei</taxon>
        <taxon>Acanthomorphata</taxon>
        <taxon>Gobiaria</taxon>
        <taxon>Gobiiformes</taxon>
        <taxon>Gobioidei</taxon>
        <taxon>Gobiidae</taxon>
        <taxon>Oxudercinae</taxon>
        <taxon>Periophthalmus</taxon>
    </lineage>
</organism>
<evidence type="ECO:0000256" key="19">
    <source>
        <dbReference type="ARBA" id="ARBA00023224"/>
    </source>
</evidence>
<evidence type="ECO:0000256" key="9">
    <source>
        <dbReference type="ARBA" id="ARBA00022692"/>
    </source>
</evidence>